<feature type="compositionally biased region" description="Basic and acidic residues" evidence="1">
    <location>
        <begin position="55"/>
        <end position="76"/>
    </location>
</feature>
<reference evidence="2 3" key="1">
    <citation type="journal article" date="2021" name="Comput. Struct. Biotechnol. J.">
        <title>De novo genome assembly of the potent medicinal plant Rehmannia glutinosa using nanopore technology.</title>
        <authorList>
            <person name="Ma L."/>
            <person name="Dong C."/>
            <person name="Song C."/>
            <person name="Wang X."/>
            <person name="Zheng X."/>
            <person name="Niu Y."/>
            <person name="Chen S."/>
            <person name="Feng W."/>
        </authorList>
    </citation>
    <scope>NUCLEOTIDE SEQUENCE [LARGE SCALE GENOMIC DNA]</scope>
    <source>
        <strain evidence="2">DH-2019</strain>
    </source>
</reference>
<evidence type="ECO:0000313" key="2">
    <source>
        <dbReference type="EMBL" id="KAK6116630.1"/>
    </source>
</evidence>
<sequence length="116" mass="13247">MATKHWCSISAISLVNLSQENKLMATTEEDFSFPPPPPTRRHNLSSRRLFGRAPSPHDKPEKLKGKEVIEDEEKTKKSIASYDDEEQEQEEEKMDILWENLNDECSKSSAKTGAKL</sequence>
<feature type="compositionally biased region" description="Acidic residues" evidence="1">
    <location>
        <begin position="82"/>
        <end position="93"/>
    </location>
</feature>
<accession>A0ABR0U2B3</accession>
<proteinExistence type="predicted"/>
<organism evidence="2 3">
    <name type="scientific">Rehmannia glutinosa</name>
    <name type="common">Chinese foxglove</name>
    <dbReference type="NCBI Taxonomy" id="99300"/>
    <lineage>
        <taxon>Eukaryota</taxon>
        <taxon>Viridiplantae</taxon>
        <taxon>Streptophyta</taxon>
        <taxon>Embryophyta</taxon>
        <taxon>Tracheophyta</taxon>
        <taxon>Spermatophyta</taxon>
        <taxon>Magnoliopsida</taxon>
        <taxon>eudicotyledons</taxon>
        <taxon>Gunneridae</taxon>
        <taxon>Pentapetalae</taxon>
        <taxon>asterids</taxon>
        <taxon>lamiids</taxon>
        <taxon>Lamiales</taxon>
        <taxon>Orobanchaceae</taxon>
        <taxon>Rehmannieae</taxon>
        <taxon>Rehmannia</taxon>
    </lineage>
</organism>
<comment type="caution">
    <text evidence="2">The sequence shown here is derived from an EMBL/GenBank/DDBJ whole genome shotgun (WGS) entry which is preliminary data.</text>
</comment>
<dbReference type="Proteomes" id="UP001318860">
    <property type="component" value="Unassembled WGS sequence"/>
</dbReference>
<keyword evidence="3" id="KW-1185">Reference proteome</keyword>
<feature type="region of interest" description="Disordered" evidence="1">
    <location>
        <begin position="26"/>
        <end position="94"/>
    </location>
</feature>
<gene>
    <name evidence="2" type="ORF">DH2020_049629</name>
</gene>
<evidence type="ECO:0000256" key="1">
    <source>
        <dbReference type="SAM" id="MobiDB-lite"/>
    </source>
</evidence>
<name>A0ABR0U2B3_REHGL</name>
<protein>
    <submittedName>
        <fullName evidence="2">Uncharacterized protein</fullName>
    </submittedName>
</protein>
<evidence type="ECO:0000313" key="3">
    <source>
        <dbReference type="Proteomes" id="UP001318860"/>
    </source>
</evidence>
<dbReference type="EMBL" id="JABTTQ020003488">
    <property type="protein sequence ID" value="KAK6116630.1"/>
    <property type="molecule type" value="Genomic_DNA"/>
</dbReference>